<keyword evidence="3" id="KW-1185">Reference proteome</keyword>
<dbReference type="PANTHER" id="PTHR32502">
    <property type="entry name" value="N-ACETYLGALACTOSAMINE PERMEASE II COMPONENT-RELATED"/>
    <property type="match status" value="1"/>
</dbReference>
<evidence type="ECO:0000313" key="2">
    <source>
        <dbReference type="EMBL" id="RSU11254.1"/>
    </source>
</evidence>
<dbReference type="PROSITE" id="PS51108">
    <property type="entry name" value="PTS_EIID"/>
    <property type="match status" value="1"/>
</dbReference>
<reference evidence="2 3" key="1">
    <citation type="submission" date="2017-05" db="EMBL/GenBank/DDBJ databases">
        <title>Vagococcus spp. assemblies.</title>
        <authorList>
            <person name="Gulvik C.A."/>
        </authorList>
    </citation>
    <scope>NUCLEOTIDE SEQUENCE [LARGE SCALE GENOMIC DNA]</scope>
    <source>
        <strain evidence="2 3">CCUG 51432</strain>
    </source>
</reference>
<keyword evidence="1" id="KW-0472">Membrane</keyword>
<dbReference type="GO" id="GO:0009401">
    <property type="term" value="P:phosphoenolpyruvate-dependent sugar phosphotransferase system"/>
    <property type="evidence" value="ECO:0007669"/>
    <property type="project" value="InterPro"/>
</dbReference>
<name>A0A430AT65_9ENTE</name>
<accession>A0A430AT65</accession>
<dbReference type="PANTHER" id="PTHR32502:SF23">
    <property type="entry name" value="TRANSPORT PROTEIN, PTS SYSTEM"/>
    <property type="match status" value="1"/>
</dbReference>
<keyword evidence="1" id="KW-1133">Transmembrane helix</keyword>
<feature type="transmembrane region" description="Helical" evidence="1">
    <location>
        <begin position="254"/>
        <end position="270"/>
    </location>
</feature>
<dbReference type="RefSeq" id="WP_126809255.1">
    <property type="nucleotide sequence ID" value="NZ_NGKA01000011.1"/>
</dbReference>
<dbReference type="Proteomes" id="UP000287605">
    <property type="component" value="Unassembled WGS sequence"/>
</dbReference>
<sequence>MNNKQISKEEKKLLNKVFWRSFLIYGSYNPMRASGIGFLYAIMPFINKYYIKEDERIKAMQRNAEYYNITSAISTFPMGIIASMEKENSATGKFDSYSINAIKASLMGPLSGIGDSFFWGTFRVIAAGIGIGLAEQGSILGPLLFLLLYNIPAIAARYYGTFLGYGLGEKYIKEAYEKGIISTLTKAAGILGITMVGAMIYTTIGLQTGLKFNLSGMEYNLQDILDQVLKGILPLSATMICFFFVRKKVSASKIMLGIIVVGAALSLIGLL</sequence>
<proteinExistence type="predicted"/>
<protein>
    <submittedName>
        <fullName evidence="2">PTS mannose transporter subunit IID</fullName>
    </submittedName>
</protein>
<dbReference type="OrthoDB" id="9795582at2"/>
<feature type="transmembrane region" description="Helical" evidence="1">
    <location>
        <begin position="180"/>
        <end position="204"/>
    </location>
</feature>
<feature type="transmembrane region" description="Helical" evidence="1">
    <location>
        <begin position="224"/>
        <end position="245"/>
    </location>
</feature>
<dbReference type="GO" id="GO:0005886">
    <property type="term" value="C:plasma membrane"/>
    <property type="evidence" value="ECO:0007669"/>
    <property type="project" value="TreeGrafter"/>
</dbReference>
<evidence type="ECO:0000313" key="3">
    <source>
        <dbReference type="Proteomes" id="UP000287605"/>
    </source>
</evidence>
<gene>
    <name evidence="2" type="ORF">CBF29_08070</name>
</gene>
<keyword evidence="1" id="KW-0812">Transmembrane</keyword>
<dbReference type="AlphaFoldDB" id="A0A430AT65"/>
<dbReference type="InterPro" id="IPR050303">
    <property type="entry name" value="GatZ_KbaZ_carbometab"/>
</dbReference>
<dbReference type="EMBL" id="NGKA01000011">
    <property type="protein sequence ID" value="RSU11254.1"/>
    <property type="molecule type" value="Genomic_DNA"/>
</dbReference>
<organism evidence="2 3">
    <name type="scientific">Vagococcus elongatus</name>
    <dbReference type="NCBI Taxonomy" id="180344"/>
    <lineage>
        <taxon>Bacteria</taxon>
        <taxon>Bacillati</taxon>
        <taxon>Bacillota</taxon>
        <taxon>Bacilli</taxon>
        <taxon>Lactobacillales</taxon>
        <taxon>Enterococcaceae</taxon>
        <taxon>Vagococcus</taxon>
    </lineage>
</organism>
<dbReference type="Pfam" id="PF03613">
    <property type="entry name" value="EIID-AGA"/>
    <property type="match status" value="1"/>
</dbReference>
<dbReference type="InterPro" id="IPR004704">
    <property type="entry name" value="PTS_IID_man"/>
</dbReference>
<comment type="caution">
    <text evidence="2">The sequence shown here is derived from an EMBL/GenBank/DDBJ whole genome shotgun (WGS) entry which is preliminary data.</text>
</comment>
<feature type="transmembrane region" description="Helical" evidence="1">
    <location>
        <begin position="21"/>
        <end position="46"/>
    </location>
</feature>
<evidence type="ECO:0000256" key="1">
    <source>
        <dbReference type="SAM" id="Phobius"/>
    </source>
</evidence>
<feature type="transmembrane region" description="Helical" evidence="1">
    <location>
        <begin position="139"/>
        <end position="159"/>
    </location>
</feature>